<sequence>MLSPNRIAHGATRHGDDRQDCRQRILIATQTIGKEGAELAKAVGLNPAQIKSLFKESSASVGGPLLFASRPGNGNDSAEEAIWHDRITMMMQKNINAELSLADDAGVIVPHLQEAQKNFPNFMAWRAH</sequence>
<dbReference type="AlphaFoldDB" id="A0A0G3XJF0"/>
<evidence type="ECO:0000313" key="1">
    <source>
        <dbReference type="EMBL" id="AKM10746.1"/>
    </source>
</evidence>
<organism evidence="1 2">
    <name type="scientific">Croceicoccus naphthovorans</name>
    <dbReference type="NCBI Taxonomy" id="1348774"/>
    <lineage>
        <taxon>Bacteria</taxon>
        <taxon>Pseudomonadati</taxon>
        <taxon>Pseudomonadota</taxon>
        <taxon>Alphaproteobacteria</taxon>
        <taxon>Sphingomonadales</taxon>
        <taxon>Erythrobacteraceae</taxon>
        <taxon>Croceicoccus</taxon>
    </lineage>
</organism>
<dbReference type="KEGG" id="cna:AB433_13460"/>
<protein>
    <submittedName>
        <fullName evidence="1">Uncharacterized protein</fullName>
    </submittedName>
</protein>
<evidence type="ECO:0000313" key="2">
    <source>
        <dbReference type="Proteomes" id="UP000035287"/>
    </source>
</evidence>
<dbReference type="Proteomes" id="UP000035287">
    <property type="component" value="Chromosome"/>
</dbReference>
<dbReference type="InterPro" id="IPR013328">
    <property type="entry name" value="6PGD_dom2"/>
</dbReference>
<gene>
    <name evidence="1" type="ORF">AB433_13460</name>
</gene>
<name>A0A0G3XJF0_9SPHN</name>
<dbReference type="Gene3D" id="1.10.1040.10">
    <property type="entry name" value="N-(1-d-carboxylethyl)-l-norvaline Dehydrogenase, domain 2"/>
    <property type="match status" value="1"/>
</dbReference>
<dbReference type="EMBL" id="CP011770">
    <property type="protein sequence ID" value="AKM10746.1"/>
    <property type="molecule type" value="Genomic_DNA"/>
</dbReference>
<reference evidence="1 2" key="1">
    <citation type="submission" date="2015-06" db="EMBL/GenBank/DDBJ databases">
        <authorList>
            <person name="Zeng Y."/>
            <person name="Huang Y."/>
        </authorList>
    </citation>
    <scope>NUCLEOTIDE SEQUENCE [LARGE SCALE GENOMIC DNA]</scope>
    <source>
        <strain evidence="1 2">PQ-2</strain>
    </source>
</reference>
<proteinExistence type="predicted"/>
<accession>A0A0G3XJF0</accession>
<keyword evidence="2" id="KW-1185">Reference proteome</keyword>
<dbReference type="PATRIC" id="fig|1348774.3.peg.2831"/>